<reference evidence="2 3" key="1">
    <citation type="journal article" date="2021" name="Nat. Commun.">
        <title>Genetic determinants of endophytism in the Arabidopsis root mycobiome.</title>
        <authorList>
            <person name="Mesny F."/>
            <person name="Miyauchi S."/>
            <person name="Thiergart T."/>
            <person name="Pickel B."/>
            <person name="Atanasova L."/>
            <person name="Karlsson M."/>
            <person name="Huettel B."/>
            <person name="Barry K.W."/>
            <person name="Haridas S."/>
            <person name="Chen C."/>
            <person name="Bauer D."/>
            <person name="Andreopoulos W."/>
            <person name="Pangilinan J."/>
            <person name="LaButti K."/>
            <person name="Riley R."/>
            <person name="Lipzen A."/>
            <person name="Clum A."/>
            <person name="Drula E."/>
            <person name="Henrissat B."/>
            <person name="Kohler A."/>
            <person name="Grigoriev I.V."/>
            <person name="Martin F.M."/>
            <person name="Hacquard S."/>
        </authorList>
    </citation>
    <scope>NUCLEOTIDE SEQUENCE [LARGE SCALE GENOMIC DNA]</scope>
    <source>
        <strain evidence="2 3">MPI-SDFR-AT-0080</strain>
    </source>
</reference>
<organism evidence="2 3">
    <name type="scientific">Macrophomina phaseolina</name>
    <dbReference type="NCBI Taxonomy" id="35725"/>
    <lineage>
        <taxon>Eukaryota</taxon>
        <taxon>Fungi</taxon>
        <taxon>Dikarya</taxon>
        <taxon>Ascomycota</taxon>
        <taxon>Pezizomycotina</taxon>
        <taxon>Dothideomycetes</taxon>
        <taxon>Dothideomycetes incertae sedis</taxon>
        <taxon>Botryosphaeriales</taxon>
        <taxon>Botryosphaeriaceae</taxon>
        <taxon>Macrophomina</taxon>
    </lineage>
</organism>
<gene>
    <name evidence="2" type="ORF">B0J12DRAFT_773529</name>
</gene>
<comment type="caution">
    <text evidence="2">The sequence shown here is derived from an EMBL/GenBank/DDBJ whole genome shotgun (WGS) entry which is preliminary data.</text>
</comment>
<evidence type="ECO:0000313" key="3">
    <source>
        <dbReference type="Proteomes" id="UP000774617"/>
    </source>
</evidence>
<evidence type="ECO:0000256" key="1">
    <source>
        <dbReference type="SAM" id="MobiDB-lite"/>
    </source>
</evidence>
<name>A0ABQ8FSN9_9PEZI</name>
<dbReference type="Proteomes" id="UP000774617">
    <property type="component" value="Unassembled WGS sequence"/>
</dbReference>
<keyword evidence="3" id="KW-1185">Reference proteome</keyword>
<accession>A0ABQ8FSN9</accession>
<sequence length="248" mass="26184">MAGLRKPRDTALHCCSRVPSCHWRVGTQQRGTCNVQQPMRQRAEAGEAGGQRPPGASGAAAELHRANAAMQVSAADAEAYEHHHHHHHHQAFRAFPDRGVAAFAGHTLLLMSPAGRASSLLPALLRIDRVDGTVQPASPSRTRLPASTLARLHTVSARRSRGLCRSNTAGRAQAPASQRHCPARTLPLASPSREDHGASDSRICTATEPGLRILSGPAALCSHSLAGETHLSVPLFPAPACSSASALR</sequence>
<protein>
    <submittedName>
        <fullName evidence="2">Uncharacterized protein</fullName>
    </submittedName>
</protein>
<feature type="region of interest" description="Disordered" evidence="1">
    <location>
        <begin position="160"/>
        <end position="202"/>
    </location>
</feature>
<feature type="region of interest" description="Disordered" evidence="1">
    <location>
        <begin position="39"/>
        <end position="62"/>
    </location>
</feature>
<dbReference type="EMBL" id="JAGTJR010000063">
    <property type="protein sequence ID" value="KAH7021783.1"/>
    <property type="molecule type" value="Genomic_DNA"/>
</dbReference>
<evidence type="ECO:0000313" key="2">
    <source>
        <dbReference type="EMBL" id="KAH7021783.1"/>
    </source>
</evidence>
<proteinExistence type="predicted"/>